<evidence type="ECO:0000313" key="2">
    <source>
        <dbReference type="Proteomes" id="UP000315003"/>
    </source>
</evidence>
<evidence type="ECO:0000313" key="1">
    <source>
        <dbReference type="EMBL" id="QDT61284.1"/>
    </source>
</evidence>
<dbReference type="Proteomes" id="UP000315003">
    <property type="component" value="Chromosome"/>
</dbReference>
<organism evidence="1 2">
    <name type="scientific">Stieleria bergensis</name>
    <dbReference type="NCBI Taxonomy" id="2528025"/>
    <lineage>
        <taxon>Bacteria</taxon>
        <taxon>Pseudomonadati</taxon>
        <taxon>Planctomycetota</taxon>
        <taxon>Planctomycetia</taxon>
        <taxon>Pirellulales</taxon>
        <taxon>Pirellulaceae</taxon>
        <taxon>Stieleria</taxon>
    </lineage>
</organism>
<proteinExistence type="predicted"/>
<protein>
    <submittedName>
        <fullName evidence="1">Uncharacterized protein</fullName>
    </submittedName>
</protein>
<sequence>MRTFFAKPDPNVRHTFQGTGNRNTQLAHLLVTNRDAGF</sequence>
<dbReference type="EMBL" id="CP036272">
    <property type="protein sequence ID" value="QDT61284.1"/>
    <property type="molecule type" value="Genomic_DNA"/>
</dbReference>
<dbReference type="AlphaFoldDB" id="A0A517SYQ4"/>
<keyword evidence="2" id="KW-1185">Reference proteome</keyword>
<reference evidence="1 2" key="1">
    <citation type="submission" date="2019-02" db="EMBL/GenBank/DDBJ databases">
        <title>Deep-cultivation of Planctomycetes and their phenomic and genomic characterization uncovers novel biology.</title>
        <authorList>
            <person name="Wiegand S."/>
            <person name="Jogler M."/>
            <person name="Boedeker C."/>
            <person name="Pinto D."/>
            <person name="Vollmers J."/>
            <person name="Rivas-Marin E."/>
            <person name="Kohn T."/>
            <person name="Peeters S.H."/>
            <person name="Heuer A."/>
            <person name="Rast P."/>
            <person name="Oberbeckmann S."/>
            <person name="Bunk B."/>
            <person name="Jeske O."/>
            <person name="Meyerdierks A."/>
            <person name="Storesund J.E."/>
            <person name="Kallscheuer N."/>
            <person name="Luecker S."/>
            <person name="Lage O.M."/>
            <person name="Pohl T."/>
            <person name="Merkel B.J."/>
            <person name="Hornburger P."/>
            <person name="Mueller R.-W."/>
            <person name="Bruemmer F."/>
            <person name="Labrenz M."/>
            <person name="Spormann A.M."/>
            <person name="Op den Camp H."/>
            <person name="Overmann J."/>
            <person name="Amann R."/>
            <person name="Jetten M.S.M."/>
            <person name="Mascher T."/>
            <person name="Medema M.H."/>
            <person name="Devos D.P."/>
            <person name="Kaster A.-K."/>
            <person name="Ovreas L."/>
            <person name="Rohde M."/>
            <person name="Galperin M.Y."/>
            <person name="Jogler C."/>
        </authorList>
    </citation>
    <scope>NUCLEOTIDE SEQUENCE [LARGE SCALE GENOMIC DNA]</scope>
    <source>
        <strain evidence="1 2">SV_7m_r</strain>
    </source>
</reference>
<name>A0A517SYQ4_9BACT</name>
<gene>
    <name evidence="1" type="ORF">SV7mr_38190</name>
</gene>
<accession>A0A517SYQ4</accession>